<dbReference type="EMBL" id="CAUJNA010003369">
    <property type="protein sequence ID" value="CAJ1400375.1"/>
    <property type="molecule type" value="Genomic_DNA"/>
</dbReference>
<dbReference type="Proteomes" id="UP001178507">
    <property type="component" value="Unassembled WGS sequence"/>
</dbReference>
<comment type="caution">
    <text evidence="2">The sequence shown here is derived from an EMBL/GenBank/DDBJ whole genome shotgun (WGS) entry which is preliminary data.</text>
</comment>
<dbReference type="AlphaFoldDB" id="A0AA36J695"/>
<name>A0AA36J695_9DINO</name>
<feature type="compositionally biased region" description="Basic and acidic residues" evidence="1">
    <location>
        <begin position="692"/>
        <end position="706"/>
    </location>
</feature>
<sequence>MVQNTENGDGSGLDKGRSAVDQNVFGRFAQPLSLLFRRGALWSCRKHSKTRIHQEALQAWHDKSKSACLAPPRKDFEKALEGLRKGRSARDGGGSSDQATLTRWCLTEACLQEARSALRTCKSLVIIRDERAGKLMLRFRATLRDMSVLTGVLGLQDLSCGKKAADIVDATARALQTFATEQFQPPRGFRGRGGTRLDENLLATVKDRCDMVVTDCAPSEILAQQLGRGLRSAEAEELLFPNAKIVGRDRAHACQRVLSHPWGACRAVQSLLEETVLGKNSVCQKIDRSHTFSSWFADAVAQSELSRGKTLSAAKHRFCSYSKPLGRIVLHLDSMIAVLNRVASSCGDDARWAPEWMASINPERAILLGMCADLADSCMQLTRYFDDESLDIARINEEALFSEGQCFHVHGFTKHCLDILQQNRLVMFFDGRARALGGSADGLAAAKRAALRKMQACVELCKEAVRAEFPSFHAIMAFKVFSVSEGAATSHSVSANLTKLAKLFKVDPVALEEVLSAYLCWTTSSSGVEQTFSKVERCHLHRGNGQNDAFRRAVVGLTSADPDSKVVHGDEAVISSARALFSAGRSRQTRNNAAGRKQRLDKGTGKFKVKASAAATPRGGTRRRRAELDAVISTPQPKSQSQNQSNAEWTPDMEKEKKRLGKVSEQLRVEAHGDGYLLDEEKPSEQNVVAQARRDATNDRKRKREETNRANLWHMAQEKKDFAFFSGLVTGADVWIPQPTLQERHKLISWGAHRVSSELEGCSVFVVNHEDPEPRARWHALLKGKTLLSRAVFLAERGQARTFCVSYVCESPGTKWLQCADKNAAQVVLCQLAEAADMCAQLKV</sequence>
<keyword evidence="3" id="KW-1185">Reference proteome</keyword>
<proteinExistence type="predicted"/>
<reference evidence="2" key="1">
    <citation type="submission" date="2023-08" db="EMBL/GenBank/DDBJ databases">
        <authorList>
            <person name="Chen Y."/>
            <person name="Shah S."/>
            <person name="Dougan E. K."/>
            <person name="Thang M."/>
            <person name="Chan C."/>
        </authorList>
    </citation>
    <scope>NUCLEOTIDE SEQUENCE</scope>
</reference>
<evidence type="ECO:0000313" key="3">
    <source>
        <dbReference type="Proteomes" id="UP001178507"/>
    </source>
</evidence>
<evidence type="ECO:0000256" key="1">
    <source>
        <dbReference type="SAM" id="MobiDB-lite"/>
    </source>
</evidence>
<evidence type="ECO:0000313" key="2">
    <source>
        <dbReference type="EMBL" id="CAJ1400375.1"/>
    </source>
</evidence>
<accession>A0AA36J695</accession>
<organism evidence="2 3">
    <name type="scientific">Effrenium voratum</name>
    <dbReference type="NCBI Taxonomy" id="2562239"/>
    <lineage>
        <taxon>Eukaryota</taxon>
        <taxon>Sar</taxon>
        <taxon>Alveolata</taxon>
        <taxon>Dinophyceae</taxon>
        <taxon>Suessiales</taxon>
        <taxon>Symbiodiniaceae</taxon>
        <taxon>Effrenium</taxon>
    </lineage>
</organism>
<feature type="region of interest" description="Disordered" evidence="1">
    <location>
        <begin position="686"/>
        <end position="706"/>
    </location>
</feature>
<feature type="region of interest" description="Disordered" evidence="1">
    <location>
        <begin position="584"/>
        <end position="658"/>
    </location>
</feature>
<gene>
    <name evidence="2" type="ORF">EVOR1521_LOCUS23719</name>
</gene>
<protein>
    <submittedName>
        <fullName evidence="2">Uncharacterized protein</fullName>
    </submittedName>
</protein>